<comment type="caution">
    <text evidence="3">The sequence shown here is derived from an EMBL/GenBank/DDBJ whole genome shotgun (WGS) entry which is preliminary data.</text>
</comment>
<name>A0ABU6DTH8_9GAMM</name>
<accession>A0ABU6DTH8</accession>
<gene>
    <name evidence="3" type="ORF">I2F25_08915</name>
</gene>
<dbReference type="Gene3D" id="3.30.450.40">
    <property type="match status" value="1"/>
</dbReference>
<dbReference type="Proteomes" id="UP001339883">
    <property type="component" value="Unassembled WGS sequence"/>
</dbReference>
<dbReference type="InterPro" id="IPR003018">
    <property type="entry name" value="GAF"/>
</dbReference>
<comment type="similarity">
    <text evidence="1">Belongs to the free Met sulfoxide reductase family.</text>
</comment>
<evidence type="ECO:0000259" key="2">
    <source>
        <dbReference type="Pfam" id="PF13185"/>
    </source>
</evidence>
<reference evidence="3 4" key="1">
    <citation type="submission" date="2019-08" db="EMBL/GenBank/DDBJ databases">
        <title>Five species of Acinetobacter isolated from floral nectar and animal pollinators.</title>
        <authorList>
            <person name="Hendry T.A."/>
        </authorList>
    </citation>
    <scope>NUCLEOTIDE SEQUENCE [LARGE SCALE GENOMIC DNA]</scope>
    <source>
        <strain evidence="3 4">MD18.27</strain>
    </source>
</reference>
<sequence>MAEDLKITEGSIIEQYKDIIPQILAIIADERDLVANLANIVAALKEQFNWFWVGFYLVKDNELVLAPFQGPIACTRIAKGRGVCGDAWEQSKVLIVPDVDAYPGHIACSSHSKSEIVLPILRNGTCLGVLDIDSSALNTFDEIDAQYLQEVIDAIRF</sequence>
<evidence type="ECO:0000256" key="1">
    <source>
        <dbReference type="ARBA" id="ARBA00038454"/>
    </source>
</evidence>
<dbReference type="InterPro" id="IPR051330">
    <property type="entry name" value="Phosphatase_reg/MetRdx"/>
</dbReference>
<protein>
    <submittedName>
        <fullName evidence="3">GAF domain-containing protein</fullName>
    </submittedName>
</protein>
<dbReference type="RefSeq" id="WP_325775538.1">
    <property type="nucleotide sequence ID" value="NZ_VTDN01000006.1"/>
</dbReference>
<dbReference type="PANTHER" id="PTHR21021:SF15">
    <property type="entry name" value="FREE METHIONINE-R-SULFOXIDE REDUCTASE"/>
    <property type="match status" value="1"/>
</dbReference>
<evidence type="ECO:0000313" key="3">
    <source>
        <dbReference type="EMBL" id="MEB5477159.1"/>
    </source>
</evidence>
<evidence type="ECO:0000313" key="4">
    <source>
        <dbReference type="Proteomes" id="UP001339883"/>
    </source>
</evidence>
<dbReference type="PANTHER" id="PTHR21021">
    <property type="entry name" value="GAF/PUTATIVE CYTOSKELETAL PROTEIN"/>
    <property type="match status" value="1"/>
</dbReference>
<proteinExistence type="inferred from homology"/>
<feature type="domain" description="GAF" evidence="2">
    <location>
        <begin position="37"/>
        <end position="155"/>
    </location>
</feature>
<dbReference type="SUPFAM" id="SSF55781">
    <property type="entry name" value="GAF domain-like"/>
    <property type="match status" value="1"/>
</dbReference>
<dbReference type="EMBL" id="VTDN01000006">
    <property type="protein sequence ID" value="MEB5477159.1"/>
    <property type="molecule type" value="Genomic_DNA"/>
</dbReference>
<organism evidence="3 4">
    <name type="scientific">Acinetobacter pollinis</name>
    <dbReference type="NCBI Taxonomy" id="2605270"/>
    <lineage>
        <taxon>Bacteria</taxon>
        <taxon>Pseudomonadati</taxon>
        <taxon>Pseudomonadota</taxon>
        <taxon>Gammaproteobacteria</taxon>
        <taxon>Moraxellales</taxon>
        <taxon>Moraxellaceae</taxon>
        <taxon>Acinetobacter</taxon>
    </lineage>
</organism>
<dbReference type="Pfam" id="PF13185">
    <property type="entry name" value="GAF_2"/>
    <property type="match status" value="1"/>
</dbReference>
<dbReference type="InterPro" id="IPR029016">
    <property type="entry name" value="GAF-like_dom_sf"/>
</dbReference>
<keyword evidence="4" id="KW-1185">Reference proteome</keyword>